<dbReference type="OrthoDB" id="277235at2759"/>
<keyword evidence="4" id="KW-0809">Transit peptide</keyword>
<evidence type="ECO:0000256" key="7">
    <source>
        <dbReference type="RuleBase" id="RU000642"/>
    </source>
</evidence>
<dbReference type="STRING" id="610380.E2C835"/>
<dbReference type="InterPro" id="IPR014039">
    <property type="entry name" value="Transl_elong_EFTs/EF1B_dimer"/>
</dbReference>
<dbReference type="GO" id="GO:0005739">
    <property type="term" value="C:mitochondrion"/>
    <property type="evidence" value="ECO:0007669"/>
    <property type="project" value="UniProtKB-SubCell"/>
</dbReference>
<dbReference type="Pfam" id="PF00889">
    <property type="entry name" value="EF_TS"/>
    <property type="match status" value="2"/>
</dbReference>
<name>E2C835_HARSA</name>
<dbReference type="Gene3D" id="1.10.8.10">
    <property type="entry name" value="DNA helicase RuvA subunit, C-terminal domain"/>
    <property type="match status" value="1"/>
</dbReference>
<dbReference type="AlphaFoldDB" id="E2C835"/>
<evidence type="ECO:0000256" key="5">
    <source>
        <dbReference type="ARBA" id="ARBA00023128"/>
    </source>
</evidence>
<keyword evidence="3 6" id="KW-0648">Protein biosynthesis</keyword>
<keyword evidence="2 6" id="KW-0251">Elongation factor</keyword>
<dbReference type="EMBL" id="GL453538">
    <property type="protein sequence ID" value="EFN75888.1"/>
    <property type="molecule type" value="Genomic_DNA"/>
</dbReference>
<dbReference type="Gene3D" id="3.30.479.20">
    <property type="entry name" value="Elongation factor Ts, dimerisation domain"/>
    <property type="match status" value="2"/>
</dbReference>
<dbReference type="KEGG" id="hst:105190987"/>
<accession>E2C835</accession>
<dbReference type="SUPFAM" id="SSF54713">
    <property type="entry name" value="Elongation factor Ts (EF-Ts), dimerisation domain"/>
    <property type="match status" value="1"/>
</dbReference>
<feature type="domain" description="Translation elongation factor EFTs/EF1B dimerisation" evidence="8">
    <location>
        <begin position="249"/>
        <end position="287"/>
    </location>
</feature>
<keyword evidence="10" id="KW-1185">Reference proteome</keyword>
<dbReference type="PROSITE" id="PS01127">
    <property type="entry name" value="EF_TS_2"/>
    <property type="match status" value="1"/>
</dbReference>
<comment type="function">
    <text evidence="6 7">Associates with the EF-Tu.GDP complex and induces the exchange of GDP to GTP. It remains bound to the aminoacyl-tRNA.EF-Tu.GTP complex up to the GTP hydrolysis stage on the ribosome.</text>
</comment>
<reference evidence="9 10" key="1">
    <citation type="journal article" date="2010" name="Science">
        <title>Genomic comparison of the ants Camponotus floridanus and Harpegnathos saltator.</title>
        <authorList>
            <person name="Bonasio R."/>
            <person name="Zhang G."/>
            <person name="Ye C."/>
            <person name="Mutti N.S."/>
            <person name="Fang X."/>
            <person name="Qin N."/>
            <person name="Donahue G."/>
            <person name="Yang P."/>
            <person name="Li Q."/>
            <person name="Li C."/>
            <person name="Zhang P."/>
            <person name="Huang Z."/>
            <person name="Berger S.L."/>
            <person name="Reinberg D."/>
            <person name="Wang J."/>
            <person name="Liebig J."/>
        </authorList>
    </citation>
    <scope>NUCLEOTIDE SEQUENCE [LARGE SCALE GENOMIC DNA]</scope>
    <source>
        <strain evidence="9 10">R22 G/1</strain>
    </source>
</reference>
<evidence type="ECO:0000256" key="4">
    <source>
        <dbReference type="ARBA" id="ARBA00022946"/>
    </source>
</evidence>
<dbReference type="GO" id="GO:0070125">
    <property type="term" value="P:mitochondrial translational elongation"/>
    <property type="evidence" value="ECO:0007669"/>
    <property type="project" value="TreeGrafter"/>
</dbReference>
<dbReference type="InterPro" id="IPR001816">
    <property type="entry name" value="Transl_elong_EFTs/EF1B"/>
</dbReference>
<comment type="subcellular location">
    <subcellularLocation>
        <location evidence="6">Mitochondrion</location>
    </subcellularLocation>
</comment>
<dbReference type="GO" id="GO:0003746">
    <property type="term" value="F:translation elongation factor activity"/>
    <property type="evidence" value="ECO:0007669"/>
    <property type="project" value="UniProtKB-UniRule"/>
</dbReference>
<dbReference type="FunCoup" id="E2C835">
    <property type="interactions" value="1904"/>
</dbReference>
<dbReference type="PANTHER" id="PTHR11741:SF0">
    <property type="entry name" value="ELONGATION FACTOR TS, MITOCHONDRIAL"/>
    <property type="match status" value="1"/>
</dbReference>
<evidence type="ECO:0000259" key="8">
    <source>
        <dbReference type="Pfam" id="PF00889"/>
    </source>
</evidence>
<comment type="similarity">
    <text evidence="1 6 7">Belongs to the EF-Ts family.</text>
</comment>
<evidence type="ECO:0000256" key="2">
    <source>
        <dbReference type="ARBA" id="ARBA00022768"/>
    </source>
</evidence>
<protein>
    <recommendedName>
        <fullName evidence="6">Elongation factor Ts, mitochondrial</fullName>
        <shortName evidence="6">EF-Ts</shortName>
        <shortName evidence="6">EF-TsMt</shortName>
    </recommendedName>
</protein>
<proteinExistence type="inferred from homology"/>
<dbReference type="InterPro" id="IPR036402">
    <property type="entry name" value="EF-Ts_dimer_sf"/>
</dbReference>
<dbReference type="PANTHER" id="PTHR11741">
    <property type="entry name" value="ELONGATION FACTOR TS"/>
    <property type="match status" value="1"/>
</dbReference>
<dbReference type="NCBIfam" id="TIGR00116">
    <property type="entry name" value="tsf"/>
    <property type="match status" value="1"/>
</dbReference>
<dbReference type="HAMAP" id="MF_00050">
    <property type="entry name" value="EF_Ts"/>
    <property type="match status" value="1"/>
</dbReference>
<sequence>MIPPRIFRLIHTNGLLWQSSNKSLLAKLRKKTGYTFANCKKALELHENDVQKAEKWLREQAQQRGWAQAVKLQGRSTKQGLITVIVDQNYAALVEVNCETDFVARNKKFHSLAETVISAVISHSKSQELQNEVQRTVFHMNTLMTLPAADGKTLGDHAALTIGNVGENISLRRALAISVRPDITLFGCTHPAPMNPIPVSFGKYGALVAVKCKQDNDMLGTQLCQHVIGMDPQKVGNPQVDEPHDNTEEETCMIYQEFLLDPSLSVQELLENLQAEVVDFARFEVGEELDEPTLEPTLENVQTCG</sequence>
<evidence type="ECO:0000256" key="6">
    <source>
        <dbReference type="HAMAP-Rule" id="MF_03135"/>
    </source>
</evidence>
<evidence type="ECO:0000256" key="3">
    <source>
        <dbReference type="ARBA" id="ARBA00022917"/>
    </source>
</evidence>
<dbReference type="FunFam" id="1.10.8.10:FF:000031">
    <property type="entry name" value="Elongation factor Ts, mitochondrial"/>
    <property type="match status" value="1"/>
</dbReference>
<dbReference type="OMA" id="QEYMLDD"/>
<evidence type="ECO:0000313" key="9">
    <source>
        <dbReference type="EMBL" id="EFN75888.1"/>
    </source>
</evidence>
<dbReference type="InterPro" id="IPR009060">
    <property type="entry name" value="UBA-like_sf"/>
</dbReference>
<dbReference type="InterPro" id="IPR018101">
    <property type="entry name" value="Transl_elong_Ts_CS"/>
</dbReference>
<gene>
    <name evidence="9" type="ORF">EAI_08571</name>
</gene>
<feature type="domain" description="Translation elongation factor EFTs/EF1B dimerisation" evidence="8">
    <location>
        <begin position="91"/>
        <end position="243"/>
    </location>
</feature>
<dbReference type="SUPFAM" id="SSF46934">
    <property type="entry name" value="UBA-like"/>
    <property type="match status" value="1"/>
</dbReference>
<evidence type="ECO:0000313" key="10">
    <source>
        <dbReference type="Proteomes" id="UP000008237"/>
    </source>
</evidence>
<dbReference type="CDD" id="cd14275">
    <property type="entry name" value="UBA_EF-Ts"/>
    <property type="match status" value="1"/>
</dbReference>
<dbReference type="Pfam" id="PF25025">
    <property type="entry name" value="EF-Ts_N"/>
    <property type="match status" value="1"/>
</dbReference>
<dbReference type="InParanoid" id="E2C835"/>
<dbReference type="Proteomes" id="UP000008237">
    <property type="component" value="Unassembled WGS sequence"/>
</dbReference>
<dbReference type="PhylomeDB" id="E2C835"/>
<organism evidence="10">
    <name type="scientific">Harpegnathos saltator</name>
    <name type="common">Jerdon's jumping ant</name>
    <dbReference type="NCBI Taxonomy" id="610380"/>
    <lineage>
        <taxon>Eukaryota</taxon>
        <taxon>Metazoa</taxon>
        <taxon>Ecdysozoa</taxon>
        <taxon>Arthropoda</taxon>
        <taxon>Hexapoda</taxon>
        <taxon>Insecta</taxon>
        <taxon>Pterygota</taxon>
        <taxon>Neoptera</taxon>
        <taxon>Endopterygota</taxon>
        <taxon>Hymenoptera</taxon>
        <taxon>Apocrita</taxon>
        <taxon>Aculeata</taxon>
        <taxon>Formicoidea</taxon>
        <taxon>Formicidae</taxon>
        <taxon>Ponerinae</taxon>
        <taxon>Ponerini</taxon>
        <taxon>Harpegnathos</taxon>
    </lineage>
</organism>
<evidence type="ECO:0000256" key="1">
    <source>
        <dbReference type="ARBA" id="ARBA00005532"/>
    </source>
</evidence>
<keyword evidence="5 6" id="KW-0496">Mitochondrion</keyword>